<evidence type="ECO:0000256" key="6">
    <source>
        <dbReference type="ARBA" id="ARBA00023329"/>
    </source>
</evidence>
<gene>
    <name evidence="11" type="ORF">DICPUDRAFT_45211</name>
</gene>
<dbReference type="InterPro" id="IPR006896">
    <property type="entry name" value="Sec23/24_trunk_dom"/>
</dbReference>
<protein>
    <recommendedName>
        <fullName evidence="7">Protein transport protein SEC23</fullName>
    </recommendedName>
</protein>
<evidence type="ECO:0000256" key="8">
    <source>
        <dbReference type="SAM" id="MobiDB-lite"/>
    </source>
</evidence>
<dbReference type="InterPro" id="IPR006895">
    <property type="entry name" value="Znf_Sec23_Sec24"/>
</dbReference>
<feature type="compositionally biased region" description="Low complexity" evidence="8">
    <location>
        <begin position="228"/>
        <end position="240"/>
    </location>
</feature>
<dbReference type="RefSeq" id="XP_003284063.1">
    <property type="nucleotide sequence ID" value="XM_003284015.1"/>
</dbReference>
<evidence type="ECO:0000256" key="7">
    <source>
        <dbReference type="RuleBase" id="RU365030"/>
    </source>
</evidence>
<evidence type="ECO:0000256" key="5">
    <source>
        <dbReference type="ARBA" id="ARBA00023136"/>
    </source>
</evidence>
<dbReference type="Gene3D" id="1.20.120.730">
    <property type="entry name" value="Sec23/Sec24 helical domain"/>
    <property type="match status" value="1"/>
</dbReference>
<dbReference type="OrthoDB" id="3979788at2759"/>
<dbReference type="PANTHER" id="PTHR11141:SF18">
    <property type="entry name" value="PROTEIN TRANSPORT PROTEIN SEC23"/>
    <property type="match status" value="1"/>
</dbReference>
<dbReference type="InterPro" id="IPR036465">
    <property type="entry name" value="vWFA_dom_sf"/>
</dbReference>
<keyword evidence="7" id="KW-0963">Cytoplasm</keyword>
<keyword evidence="2 7" id="KW-0256">Endoplasmic reticulum</keyword>
<dbReference type="Gene3D" id="3.40.50.410">
    <property type="entry name" value="von Willebrand factor, type A domain"/>
    <property type="match status" value="1"/>
</dbReference>
<feature type="compositionally biased region" description="Acidic residues" evidence="8">
    <location>
        <begin position="214"/>
        <end position="226"/>
    </location>
</feature>
<feature type="compositionally biased region" description="Polar residues" evidence="8">
    <location>
        <begin position="203"/>
        <end position="212"/>
    </location>
</feature>
<name>F0Z9I3_DICPU</name>
<dbReference type="AlphaFoldDB" id="F0Z9I3"/>
<accession>F0Z9I3</accession>
<dbReference type="Gene3D" id="3.40.20.10">
    <property type="entry name" value="Severin"/>
    <property type="match status" value="1"/>
</dbReference>
<dbReference type="GO" id="GO:0005096">
    <property type="term" value="F:GTPase activator activity"/>
    <property type="evidence" value="ECO:0000318"/>
    <property type="project" value="GO_Central"/>
</dbReference>
<dbReference type="Proteomes" id="UP000001064">
    <property type="component" value="Unassembled WGS sequence"/>
</dbReference>
<keyword evidence="4 7" id="KW-0931">ER-Golgi transport</keyword>
<dbReference type="FunCoup" id="F0Z9I3">
    <property type="interactions" value="27"/>
</dbReference>
<keyword evidence="6 7" id="KW-0968">Cytoplasmic vesicle</keyword>
<dbReference type="SUPFAM" id="SSF53300">
    <property type="entry name" value="vWA-like"/>
    <property type="match status" value="1"/>
</dbReference>
<dbReference type="SUPFAM" id="SSF81995">
    <property type="entry name" value="beta-sandwich domain of Sec23/24"/>
    <property type="match status" value="1"/>
</dbReference>
<keyword evidence="1 7" id="KW-0479">Metal-binding</keyword>
<dbReference type="PANTHER" id="PTHR11141">
    <property type="entry name" value="PROTEIN TRANSPORT PROTEIN SEC23"/>
    <property type="match status" value="1"/>
</dbReference>
<dbReference type="GO" id="GO:0005789">
    <property type="term" value="C:endoplasmic reticulum membrane"/>
    <property type="evidence" value="ECO:0007669"/>
    <property type="project" value="UniProtKB-SubCell"/>
</dbReference>
<evidence type="ECO:0000313" key="12">
    <source>
        <dbReference type="Proteomes" id="UP000001064"/>
    </source>
</evidence>
<dbReference type="Pfam" id="PF04810">
    <property type="entry name" value="zf-Sec23_Sec24"/>
    <property type="match status" value="1"/>
</dbReference>
<feature type="region of interest" description="Disordered" evidence="8">
    <location>
        <begin position="197"/>
        <end position="240"/>
    </location>
</feature>
<dbReference type="InterPro" id="IPR036180">
    <property type="entry name" value="Gelsolin-like_dom_sf"/>
</dbReference>
<dbReference type="EMBL" id="GL870958">
    <property type="protein sequence ID" value="EGC39389.1"/>
    <property type="molecule type" value="Genomic_DNA"/>
</dbReference>
<dbReference type="InterPro" id="IPR036174">
    <property type="entry name" value="Znf_Sec23_Sec24_sf"/>
</dbReference>
<comment type="subcellular location">
    <subcellularLocation>
        <location evidence="7">Cytoplasmic vesicle</location>
        <location evidence="7">COPII-coated vesicle membrane</location>
        <topology evidence="7">Peripheral membrane protein</topology>
        <orientation evidence="7">Cytoplasmic side</orientation>
    </subcellularLocation>
    <subcellularLocation>
        <location evidence="7">Endoplasmic reticulum membrane</location>
        <topology evidence="7">Peripheral membrane protein</topology>
        <orientation evidence="7">Cytoplasmic side</orientation>
    </subcellularLocation>
</comment>
<dbReference type="eggNOG" id="KOG1986">
    <property type="taxonomic scope" value="Eukaryota"/>
</dbReference>
<dbReference type="Pfam" id="PF04811">
    <property type="entry name" value="Sec23_trunk"/>
    <property type="match status" value="1"/>
</dbReference>
<reference evidence="12" key="1">
    <citation type="journal article" date="2011" name="Genome Biol.">
        <title>Comparative genomics of the social amoebae Dictyostelium discoideum and Dictyostelium purpureum.</title>
        <authorList>
            <consortium name="US DOE Joint Genome Institute (JGI-PGF)"/>
            <person name="Sucgang R."/>
            <person name="Kuo A."/>
            <person name="Tian X."/>
            <person name="Salerno W."/>
            <person name="Parikh A."/>
            <person name="Feasley C.L."/>
            <person name="Dalin E."/>
            <person name="Tu H."/>
            <person name="Huang E."/>
            <person name="Barry K."/>
            <person name="Lindquist E."/>
            <person name="Shapiro H."/>
            <person name="Bruce D."/>
            <person name="Schmutz J."/>
            <person name="Salamov A."/>
            <person name="Fey P."/>
            <person name="Gaudet P."/>
            <person name="Anjard C."/>
            <person name="Babu M.M."/>
            <person name="Basu S."/>
            <person name="Bushmanova Y."/>
            <person name="van der Wel H."/>
            <person name="Katoh-Kurasawa M."/>
            <person name="Dinh C."/>
            <person name="Coutinho P.M."/>
            <person name="Saito T."/>
            <person name="Elias M."/>
            <person name="Schaap P."/>
            <person name="Kay R.R."/>
            <person name="Henrissat B."/>
            <person name="Eichinger L."/>
            <person name="Rivero F."/>
            <person name="Putnam N.H."/>
            <person name="West C.M."/>
            <person name="Loomis W.F."/>
            <person name="Chisholm R.L."/>
            <person name="Shaulsky G."/>
            <person name="Strassmann J.E."/>
            <person name="Queller D.C."/>
            <person name="Kuspa A."/>
            <person name="Grigoriev I.V."/>
        </authorList>
    </citation>
    <scope>NUCLEOTIDE SEQUENCE [LARGE SCALE GENOMIC DNA]</scope>
    <source>
        <strain evidence="12">QSDP1</strain>
    </source>
</reference>
<keyword evidence="7" id="KW-0813">Transport</keyword>
<keyword evidence="7" id="KW-0653">Protein transport</keyword>
<keyword evidence="5 7" id="KW-0472">Membrane</keyword>
<evidence type="ECO:0000259" key="9">
    <source>
        <dbReference type="Pfam" id="PF04810"/>
    </source>
</evidence>
<dbReference type="OMA" id="WMERLGH"/>
<dbReference type="GO" id="GO:0070971">
    <property type="term" value="C:endoplasmic reticulum exit site"/>
    <property type="evidence" value="ECO:0000318"/>
    <property type="project" value="GO_Central"/>
</dbReference>
<dbReference type="GO" id="GO:0090110">
    <property type="term" value="P:COPII-coated vesicle cargo loading"/>
    <property type="evidence" value="ECO:0000318"/>
    <property type="project" value="GO_Central"/>
</dbReference>
<evidence type="ECO:0000256" key="3">
    <source>
        <dbReference type="ARBA" id="ARBA00022833"/>
    </source>
</evidence>
<dbReference type="VEuPathDB" id="AmoebaDB:DICPUDRAFT_45211"/>
<feature type="domain" description="Sec23/Sec24 trunk" evidence="10">
    <location>
        <begin position="247"/>
        <end position="471"/>
    </location>
</feature>
<evidence type="ECO:0000256" key="2">
    <source>
        <dbReference type="ARBA" id="ARBA00022824"/>
    </source>
</evidence>
<dbReference type="GO" id="GO:0006886">
    <property type="term" value="P:intracellular protein transport"/>
    <property type="evidence" value="ECO:0007669"/>
    <property type="project" value="InterPro"/>
</dbReference>
<keyword evidence="3 7" id="KW-0862">Zinc</keyword>
<sequence length="915" mass="105586">MKDEVDIDFNGVELINEKDWFKEILNYQQQNNQLHSNQDQDITQYIKNHNQFRMNENYQKKSFTQEELKSNLDYSAINQSVLASSILMLNRADQFNKTNLPNGFLLSPFHQPITTPQSYDYQPPQCKSCFSYINMYCELKDGKDKKNNSNRKWICSICKTSNDILETNNGWWKTQHYKSVFSSETFDIKIRKNKHSQVKKLNNKNPTKSIIDQDNYEEEDDEDDEYFSQRQQNQQSSDQEASAEHSNIYLFLIDENISTTDLKDINKSIRLLIKDLPNNSKIGLLTFSKNISIFEMSAISVNEKSQEGLLSFNSTRLVGGRASLDRSNKYEIQRKRRLYLETILDSGIEERSPKLNLVLNSLLETFENNGTSVVYESKQISLGVAIECALRIVKGQNVNSGRFFVFLNGAPDYGPGAIPRSDDALFINCSSGKRKNVTTEEKAILNNALQYYEALGEKAYRSGFAIDLQLIGYNNFETKILAPLCRPSGIMSCSLDVHSVSNNKYQTRSNILFENMNNAIIKNSGIFGQLDIHVPEFLNLTHLIGPTINPASVSNNKKGASQEQFIEKEQDFIYAEDVDNDRYTSFVISNLQQDICFSIYFNLSEDIPFDHIYVQFVTHLIKSNGIKITRVITKQIKVTGNFEKYLSSVDFKVIATLLSKKIILQSIKDQQPDSSDTGSIANTTQFELDKQLAKITLSCSKVEKSWFFKKTVIIPDLIKSFINLIYKVRKSLIFGQNIQNDDDLTIYQNYLLNSNFTDCQKLLLPNLLLIDDNCQFRNIPLDVCSIDSNAILILDCFINIYILVGSDIEKSDNQDRLNLLDSYIKEIITQRLPSPYIIKFNERDHEVRWLKSLLSSSESYPIDQRLEIVKEIYPQFQNETNQNFLERFNDPFTNDPFTPSNYLREINTKIYDYFI</sequence>
<dbReference type="GO" id="GO:0030127">
    <property type="term" value="C:COPII vesicle coat"/>
    <property type="evidence" value="ECO:0000318"/>
    <property type="project" value="GO_Central"/>
</dbReference>
<dbReference type="InParanoid" id="F0Z9I3"/>
<comment type="function">
    <text evidence="7">Component of the coat protein complex II (COPII) which promotes the formation of transport vesicles from the endoplasmic reticulum (ER). The coat has two main functions, the physical deformation of the endoplasmic reticulum membrane into vesicles and the selection of cargo molecules.</text>
</comment>
<evidence type="ECO:0000259" key="10">
    <source>
        <dbReference type="Pfam" id="PF04811"/>
    </source>
</evidence>
<evidence type="ECO:0000313" key="11">
    <source>
        <dbReference type="EMBL" id="EGC39389.1"/>
    </source>
</evidence>
<feature type="domain" description="Zinc finger Sec23/Sec24-type" evidence="9">
    <location>
        <begin position="123"/>
        <end position="164"/>
    </location>
</feature>
<comment type="similarity">
    <text evidence="7">Belongs to the SEC23/SEC24 family. SEC23 subfamily.</text>
</comment>
<dbReference type="SUPFAM" id="SSF82754">
    <property type="entry name" value="C-terminal, gelsolin-like domain of Sec23/24"/>
    <property type="match status" value="1"/>
</dbReference>
<dbReference type="GeneID" id="10509968"/>
<dbReference type="InterPro" id="IPR037364">
    <property type="entry name" value="Sec23"/>
</dbReference>
<dbReference type="Gene3D" id="2.30.30.380">
    <property type="entry name" value="Zn-finger domain of Sec23/24"/>
    <property type="match status" value="1"/>
</dbReference>
<keyword evidence="12" id="KW-1185">Reference proteome</keyword>
<evidence type="ECO:0000256" key="1">
    <source>
        <dbReference type="ARBA" id="ARBA00022723"/>
    </source>
</evidence>
<dbReference type="SUPFAM" id="SSF82919">
    <property type="entry name" value="Zn-finger domain of Sec23/24"/>
    <property type="match status" value="1"/>
</dbReference>
<proteinExistence type="inferred from homology"/>
<evidence type="ECO:0000256" key="4">
    <source>
        <dbReference type="ARBA" id="ARBA00022892"/>
    </source>
</evidence>
<dbReference type="STRING" id="5786.F0Z9I3"/>
<dbReference type="GO" id="GO:0008270">
    <property type="term" value="F:zinc ion binding"/>
    <property type="evidence" value="ECO:0007669"/>
    <property type="project" value="InterPro"/>
</dbReference>
<dbReference type="InterPro" id="IPR029006">
    <property type="entry name" value="ADF-H/Gelsolin-like_dom_sf"/>
</dbReference>
<organism evidence="11 12">
    <name type="scientific">Dictyostelium purpureum</name>
    <name type="common">Slime mold</name>
    <dbReference type="NCBI Taxonomy" id="5786"/>
    <lineage>
        <taxon>Eukaryota</taxon>
        <taxon>Amoebozoa</taxon>
        <taxon>Evosea</taxon>
        <taxon>Eumycetozoa</taxon>
        <taxon>Dictyostelia</taxon>
        <taxon>Dictyosteliales</taxon>
        <taxon>Dictyosteliaceae</taxon>
        <taxon>Dictyostelium</taxon>
    </lineage>
</organism>
<dbReference type="KEGG" id="dpp:DICPUDRAFT_45211"/>